<reference evidence="2 3" key="1">
    <citation type="submission" date="2018-03" db="EMBL/GenBank/DDBJ databases">
        <title>Genomic Encyclopedia of Archaeal and Bacterial Type Strains, Phase II (KMG-II): from individual species to whole genera.</title>
        <authorList>
            <person name="Goeker M."/>
        </authorList>
    </citation>
    <scope>NUCLEOTIDE SEQUENCE [LARGE SCALE GENOMIC DNA]</scope>
    <source>
        <strain evidence="2 3">DSM 45601</strain>
    </source>
</reference>
<dbReference type="EMBL" id="PVZC01000003">
    <property type="protein sequence ID" value="PRX99588.1"/>
    <property type="molecule type" value="Genomic_DNA"/>
</dbReference>
<comment type="caution">
    <text evidence="2">The sequence shown here is derived from an EMBL/GenBank/DDBJ whole genome shotgun (WGS) entry which is preliminary data.</text>
</comment>
<evidence type="ECO:0000313" key="2">
    <source>
        <dbReference type="EMBL" id="PRX99588.1"/>
    </source>
</evidence>
<gene>
    <name evidence="2" type="ORF">CLV72_103190</name>
</gene>
<proteinExistence type="predicted"/>
<name>A0A2T0Q6Z5_9ACTN</name>
<dbReference type="AlphaFoldDB" id="A0A2T0Q6Z5"/>
<evidence type="ECO:0000256" key="1">
    <source>
        <dbReference type="SAM" id="MobiDB-lite"/>
    </source>
</evidence>
<protein>
    <submittedName>
        <fullName evidence="2">Uncharacterized protein</fullName>
    </submittedName>
</protein>
<dbReference type="OrthoDB" id="7626403at2"/>
<feature type="compositionally biased region" description="Pro residues" evidence="1">
    <location>
        <begin position="1"/>
        <end position="11"/>
    </location>
</feature>
<organism evidence="2 3">
    <name type="scientific">Allonocardiopsis opalescens</name>
    <dbReference type="NCBI Taxonomy" id="1144618"/>
    <lineage>
        <taxon>Bacteria</taxon>
        <taxon>Bacillati</taxon>
        <taxon>Actinomycetota</taxon>
        <taxon>Actinomycetes</taxon>
        <taxon>Streptosporangiales</taxon>
        <taxon>Allonocardiopsis</taxon>
    </lineage>
</organism>
<accession>A0A2T0Q6Z5</accession>
<feature type="region of interest" description="Disordered" evidence="1">
    <location>
        <begin position="250"/>
        <end position="272"/>
    </location>
</feature>
<keyword evidence="3" id="KW-1185">Reference proteome</keyword>
<dbReference type="Proteomes" id="UP000237846">
    <property type="component" value="Unassembled WGS sequence"/>
</dbReference>
<feature type="compositionally biased region" description="Pro residues" evidence="1">
    <location>
        <begin position="261"/>
        <end position="272"/>
    </location>
</feature>
<sequence>MTGPDPAPGPAADPLGYPGVRPDRSGLLTGDGFAPLRPAAGAPLGEWAVEPGGTLARRLAAAGAPALDVRRPVLAVGANAAPARLRRKFDGRAPMEAPMVLAEVRGLEPGVSAHVNRAGYLPAAPVARPGAAGRLFVLWLTAEQLRVLDATEPNYRRRAITADRATVLLPSGLTVPALDLYVSRHGCLADGAGLPWPLADQRAMIGELLAGSARLRRLCGPGPDEFVRRAAEPAVRDAVRGVLRAEGRVLDQPELTGLPPGTEPPEPALGRG</sequence>
<feature type="region of interest" description="Disordered" evidence="1">
    <location>
        <begin position="1"/>
        <end position="27"/>
    </location>
</feature>
<evidence type="ECO:0000313" key="3">
    <source>
        <dbReference type="Proteomes" id="UP000237846"/>
    </source>
</evidence>
<dbReference type="RefSeq" id="WP_106244273.1">
    <property type="nucleotide sequence ID" value="NZ_PVZC01000003.1"/>
</dbReference>